<evidence type="ECO:0000313" key="2">
    <source>
        <dbReference type="EMBL" id="RRT63490.1"/>
    </source>
</evidence>
<gene>
    <name evidence="2" type="ORF">B296_00003123</name>
</gene>
<comment type="caution">
    <text evidence="2">The sequence shown here is derived from an EMBL/GenBank/DDBJ whole genome shotgun (WGS) entry which is preliminary data.</text>
</comment>
<dbReference type="EMBL" id="AMZH03006579">
    <property type="protein sequence ID" value="RRT63490.1"/>
    <property type="molecule type" value="Genomic_DNA"/>
</dbReference>
<dbReference type="AlphaFoldDB" id="A0A426ZHN6"/>
<proteinExistence type="predicted"/>
<protein>
    <submittedName>
        <fullName evidence="2">Uncharacterized protein</fullName>
    </submittedName>
</protein>
<evidence type="ECO:0000313" key="3">
    <source>
        <dbReference type="Proteomes" id="UP000287651"/>
    </source>
</evidence>
<organism evidence="2 3">
    <name type="scientific">Ensete ventricosum</name>
    <name type="common">Abyssinian banana</name>
    <name type="synonym">Musa ensete</name>
    <dbReference type="NCBI Taxonomy" id="4639"/>
    <lineage>
        <taxon>Eukaryota</taxon>
        <taxon>Viridiplantae</taxon>
        <taxon>Streptophyta</taxon>
        <taxon>Embryophyta</taxon>
        <taxon>Tracheophyta</taxon>
        <taxon>Spermatophyta</taxon>
        <taxon>Magnoliopsida</taxon>
        <taxon>Liliopsida</taxon>
        <taxon>Zingiberales</taxon>
        <taxon>Musaceae</taxon>
        <taxon>Ensete</taxon>
    </lineage>
</organism>
<feature type="region of interest" description="Disordered" evidence="1">
    <location>
        <begin position="1"/>
        <end position="30"/>
    </location>
</feature>
<evidence type="ECO:0000256" key="1">
    <source>
        <dbReference type="SAM" id="MobiDB-lite"/>
    </source>
</evidence>
<feature type="region of interest" description="Disordered" evidence="1">
    <location>
        <begin position="38"/>
        <end position="57"/>
    </location>
</feature>
<feature type="compositionally biased region" description="Pro residues" evidence="1">
    <location>
        <begin position="1"/>
        <end position="28"/>
    </location>
</feature>
<dbReference type="Proteomes" id="UP000287651">
    <property type="component" value="Unassembled WGS sequence"/>
</dbReference>
<accession>A0A426ZHN6</accession>
<reference evidence="2 3" key="1">
    <citation type="journal article" date="2014" name="Agronomy (Basel)">
        <title>A Draft Genome Sequence for Ensete ventricosum, the Drought-Tolerant Tree Against Hunger.</title>
        <authorList>
            <person name="Harrison J."/>
            <person name="Moore K.A."/>
            <person name="Paszkiewicz K."/>
            <person name="Jones T."/>
            <person name="Grant M."/>
            <person name="Ambacheew D."/>
            <person name="Muzemil S."/>
            <person name="Studholme D.J."/>
        </authorList>
    </citation>
    <scope>NUCLEOTIDE SEQUENCE [LARGE SCALE GENOMIC DNA]</scope>
</reference>
<sequence>MSMRPQPPPTDCHHPSPPSPRKPPPPLLPALIAASPATAASTHCRSPPTRPYCSGHLPPAMRSVQPQSRDHLSVIAESGASLCSSSIFHYRSPSLANHQPYPPTQITSCRCHPLLTPASFSSLTVAAFQPSTASRHPFFLPVVQPKAAAILPCYYSHLQPCPPHLLPSATIASTAATSVAALPNCRQQPQPPLAEPRR</sequence>
<name>A0A426ZHN6_ENSVE</name>